<reference evidence="1" key="1">
    <citation type="journal article" date="2020" name="Nature">
        <title>Giant virus diversity and host interactions through global metagenomics.</title>
        <authorList>
            <person name="Schulz F."/>
            <person name="Roux S."/>
            <person name="Paez-Espino D."/>
            <person name="Jungbluth S."/>
            <person name="Walsh D.A."/>
            <person name="Denef V.J."/>
            <person name="McMahon K.D."/>
            <person name="Konstantinidis K.T."/>
            <person name="Eloe-Fadrosh E.A."/>
            <person name="Kyrpides N.C."/>
            <person name="Woyke T."/>
        </authorList>
    </citation>
    <scope>NUCLEOTIDE SEQUENCE</scope>
    <source>
        <strain evidence="1">GVMAG-M-3300027791-30</strain>
    </source>
</reference>
<protein>
    <submittedName>
        <fullName evidence="1">Uncharacterized protein</fullName>
    </submittedName>
</protein>
<proteinExistence type="predicted"/>
<accession>A0A6C0LE95</accession>
<evidence type="ECO:0000313" key="1">
    <source>
        <dbReference type="EMBL" id="QHU28787.1"/>
    </source>
</evidence>
<dbReference type="EMBL" id="MN740474">
    <property type="protein sequence ID" value="QHU28787.1"/>
    <property type="molecule type" value="Genomic_DNA"/>
</dbReference>
<organism evidence="1">
    <name type="scientific">viral metagenome</name>
    <dbReference type="NCBI Taxonomy" id="1070528"/>
    <lineage>
        <taxon>unclassified sequences</taxon>
        <taxon>metagenomes</taxon>
        <taxon>organismal metagenomes</taxon>
    </lineage>
</organism>
<sequence>MEIYYQTLIKISNETILYPKIWMKNKGLTKKIIQKGPNVIITKIKSTGLFHWYNLSKKIYYCL</sequence>
<name>A0A6C0LE95_9ZZZZ</name>
<dbReference type="AlphaFoldDB" id="A0A6C0LE95"/>